<keyword evidence="1" id="KW-0812">Transmembrane</keyword>
<keyword evidence="1" id="KW-0472">Membrane</keyword>
<accession>A0ABV9JZ40</accession>
<feature type="transmembrane region" description="Helical" evidence="1">
    <location>
        <begin position="39"/>
        <end position="59"/>
    </location>
</feature>
<evidence type="ECO:0000313" key="3">
    <source>
        <dbReference type="Proteomes" id="UP001595988"/>
    </source>
</evidence>
<feature type="transmembrane region" description="Helical" evidence="1">
    <location>
        <begin position="71"/>
        <end position="95"/>
    </location>
</feature>
<name>A0ABV9JZ40_9BACI</name>
<gene>
    <name evidence="2" type="ORF">ACFO3P_12895</name>
</gene>
<dbReference type="RefSeq" id="WP_289585313.1">
    <property type="nucleotide sequence ID" value="NZ_JBHSFT010000019.1"/>
</dbReference>
<evidence type="ECO:0000313" key="2">
    <source>
        <dbReference type="EMBL" id="MFC4663075.1"/>
    </source>
</evidence>
<dbReference type="EMBL" id="JBHSFT010000019">
    <property type="protein sequence ID" value="MFC4663075.1"/>
    <property type="molecule type" value="Genomic_DNA"/>
</dbReference>
<keyword evidence="1" id="KW-1133">Transmembrane helix</keyword>
<protein>
    <submittedName>
        <fullName evidence="2">Uncharacterized protein</fullName>
    </submittedName>
</protein>
<evidence type="ECO:0000256" key="1">
    <source>
        <dbReference type="SAM" id="Phobius"/>
    </source>
</evidence>
<reference evidence="3" key="1">
    <citation type="journal article" date="2019" name="Int. J. Syst. Evol. Microbiol.">
        <title>The Global Catalogue of Microorganisms (GCM) 10K type strain sequencing project: providing services to taxonomists for standard genome sequencing and annotation.</title>
        <authorList>
            <consortium name="The Broad Institute Genomics Platform"/>
            <consortium name="The Broad Institute Genome Sequencing Center for Infectious Disease"/>
            <person name="Wu L."/>
            <person name="Ma J."/>
        </authorList>
    </citation>
    <scope>NUCLEOTIDE SEQUENCE [LARGE SCALE GENOMIC DNA]</scope>
    <source>
        <strain evidence="3">CCUG 37257</strain>
    </source>
</reference>
<proteinExistence type="predicted"/>
<sequence length="108" mass="12445">MGQNTITLDPDEKNATSIPEIEKEYARLDKDWLWFHYKLSIWLVIFTFIIECLLSLIIVRTDLLSTSVPIYIWRFIAVLSILNVIFLAIGTAVMYSKRISHQGKNGGI</sequence>
<comment type="caution">
    <text evidence="2">The sequence shown here is derived from an EMBL/GenBank/DDBJ whole genome shotgun (WGS) entry which is preliminary data.</text>
</comment>
<keyword evidence="3" id="KW-1185">Reference proteome</keyword>
<dbReference type="Proteomes" id="UP001595988">
    <property type="component" value="Unassembled WGS sequence"/>
</dbReference>
<organism evidence="2 3">
    <name type="scientific">Oceanobacillus aidingensis</name>
    <dbReference type="NCBI Taxonomy" id="645964"/>
    <lineage>
        <taxon>Bacteria</taxon>
        <taxon>Bacillati</taxon>
        <taxon>Bacillota</taxon>
        <taxon>Bacilli</taxon>
        <taxon>Bacillales</taxon>
        <taxon>Bacillaceae</taxon>
        <taxon>Oceanobacillus</taxon>
    </lineage>
</organism>